<dbReference type="InterPro" id="IPR005162">
    <property type="entry name" value="Retrotrans_gag_dom"/>
</dbReference>
<dbReference type="PANTHER" id="PTHR33194:SF4">
    <property type="entry name" value="CCHC-TYPE DOMAIN-CONTAINING PROTEIN"/>
    <property type="match status" value="1"/>
</dbReference>
<feature type="non-terminal residue" evidence="3">
    <location>
        <position position="1"/>
    </location>
</feature>
<evidence type="ECO:0000313" key="4">
    <source>
        <dbReference type="Proteomes" id="UP001163046"/>
    </source>
</evidence>
<reference evidence="3" key="1">
    <citation type="submission" date="2023-01" db="EMBL/GenBank/DDBJ databases">
        <title>Genome assembly of the deep-sea coral Lophelia pertusa.</title>
        <authorList>
            <person name="Herrera S."/>
            <person name="Cordes E."/>
        </authorList>
    </citation>
    <scope>NUCLEOTIDE SEQUENCE</scope>
    <source>
        <strain evidence="3">USNM1676648</strain>
        <tissue evidence="3">Polyp</tissue>
    </source>
</reference>
<proteinExistence type="predicted"/>
<feature type="region of interest" description="Disordered" evidence="1">
    <location>
        <begin position="186"/>
        <end position="261"/>
    </location>
</feature>
<feature type="compositionally biased region" description="Polar residues" evidence="1">
    <location>
        <begin position="100"/>
        <end position="111"/>
    </location>
</feature>
<feature type="domain" description="Retrotransposon gag" evidence="2">
    <location>
        <begin position="348"/>
        <end position="436"/>
    </location>
</feature>
<feature type="compositionally biased region" description="Basic and acidic residues" evidence="1">
    <location>
        <begin position="230"/>
        <end position="253"/>
    </location>
</feature>
<comment type="caution">
    <text evidence="3">The sequence shown here is derived from an EMBL/GenBank/DDBJ whole genome shotgun (WGS) entry which is preliminary data.</text>
</comment>
<name>A0A9W9YPS7_9CNID</name>
<dbReference type="Proteomes" id="UP001163046">
    <property type="component" value="Unassembled WGS sequence"/>
</dbReference>
<accession>A0A9W9YPS7</accession>
<feature type="compositionally biased region" description="Polar residues" evidence="1">
    <location>
        <begin position="1"/>
        <end position="36"/>
    </location>
</feature>
<dbReference type="EMBL" id="MU827321">
    <property type="protein sequence ID" value="KAJ7357478.1"/>
    <property type="molecule type" value="Genomic_DNA"/>
</dbReference>
<dbReference type="Pfam" id="PF03732">
    <property type="entry name" value="Retrotrans_gag"/>
    <property type="match status" value="1"/>
</dbReference>
<dbReference type="OrthoDB" id="6086417at2759"/>
<feature type="compositionally biased region" description="Acidic residues" evidence="1">
    <location>
        <begin position="207"/>
        <end position="228"/>
    </location>
</feature>
<evidence type="ECO:0000256" key="1">
    <source>
        <dbReference type="SAM" id="MobiDB-lite"/>
    </source>
</evidence>
<gene>
    <name evidence="3" type="ORF">OS493_024994</name>
</gene>
<dbReference type="PANTHER" id="PTHR33194">
    <property type="entry name" value="ZINC KNUCKLE DOMAINCONTAINING PROTEIN"/>
    <property type="match status" value="1"/>
</dbReference>
<feature type="region of interest" description="Disordered" evidence="1">
    <location>
        <begin position="1"/>
        <end position="121"/>
    </location>
</feature>
<sequence>RSVRQNLSSQLVENSVASTGKFGTNTDKETLTNSVTHARCKSLGAPTVNKNRPSTRRPSGLQSGNFPRSSTAYSTPDQGNITDRDVRDISIDQSREPSIVQPNSPVQQLSDGSREDSDDSFLADFQPIHSSHSQSDPRIALEVEDISGSEIGELNHTVKSSAAQFPVINSPADLYTLVRNSPRRINYKKSKQNERESLIDFSSSDESRDEEFEENETGSEKEDSENSGDENSRVSVEEFRAENERKDNEDRSAHSNSGSTSMEAQMLKELQEQVATLQDQLKLQRHAQQKTTSALEQAPIPETSSTRRPPSFHGYDSEDVNRWLDKMENYLTLRRISLASPTALAELVMSLAGPAEDFYYSLLADQKATYAELCDSLRERFANDNQSWIVWQAVSTRQQGAIEPLDTYLTDLTNKFRRLNIADADKMRYFVQGLRPEIRKTVLLKQPKTFRESEEMARLACSVENTMSSDHVSHMAAQLSNLSQTVKSLVGPGTSQASTKPSNTEDPKLLNILEQNNAILAAMSGKLNNLEAPEVSVSSPTNRVQVNRQAAVAAFNDSFSENTGNASGMRSEIYQLKEMIQTLGREMDSRLRDLELLENGSINEDSPQFGGINTASIAAFSRANCNKKST</sequence>
<evidence type="ECO:0000313" key="3">
    <source>
        <dbReference type="EMBL" id="KAJ7357478.1"/>
    </source>
</evidence>
<feature type="compositionally biased region" description="Polar residues" evidence="1">
    <location>
        <begin position="48"/>
        <end position="81"/>
    </location>
</feature>
<feature type="region of interest" description="Disordered" evidence="1">
    <location>
        <begin position="281"/>
        <end position="317"/>
    </location>
</feature>
<keyword evidence="4" id="KW-1185">Reference proteome</keyword>
<protein>
    <recommendedName>
        <fullName evidence="2">Retrotransposon gag domain-containing protein</fullName>
    </recommendedName>
</protein>
<dbReference type="AlphaFoldDB" id="A0A9W9YPS7"/>
<feature type="compositionally biased region" description="Basic and acidic residues" evidence="1">
    <location>
        <begin position="82"/>
        <end position="95"/>
    </location>
</feature>
<organism evidence="3 4">
    <name type="scientific">Desmophyllum pertusum</name>
    <dbReference type="NCBI Taxonomy" id="174260"/>
    <lineage>
        <taxon>Eukaryota</taxon>
        <taxon>Metazoa</taxon>
        <taxon>Cnidaria</taxon>
        <taxon>Anthozoa</taxon>
        <taxon>Hexacorallia</taxon>
        <taxon>Scleractinia</taxon>
        <taxon>Caryophylliina</taxon>
        <taxon>Caryophylliidae</taxon>
        <taxon>Desmophyllum</taxon>
    </lineage>
</organism>
<evidence type="ECO:0000259" key="2">
    <source>
        <dbReference type="Pfam" id="PF03732"/>
    </source>
</evidence>